<gene>
    <name evidence="2" type="ORF">HXK09_08835</name>
</gene>
<protein>
    <submittedName>
        <fullName evidence="2">Flavodoxin</fullName>
    </submittedName>
</protein>
<evidence type="ECO:0000313" key="3">
    <source>
        <dbReference type="Proteomes" id="UP000759246"/>
    </source>
</evidence>
<dbReference type="Gene3D" id="3.40.50.360">
    <property type="match status" value="1"/>
</dbReference>
<dbReference type="PROSITE" id="PS50902">
    <property type="entry name" value="FLAVODOXIN_LIKE"/>
    <property type="match status" value="1"/>
</dbReference>
<organism evidence="2 3">
    <name type="scientific">Actinomyces bouchesdurhonensis</name>
    <dbReference type="NCBI Taxonomy" id="1852361"/>
    <lineage>
        <taxon>Bacteria</taxon>
        <taxon>Bacillati</taxon>
        <taxon>Actinomycetota</taxon>
        <taxon>Actinomycetes</taxon>
        <taxon>Actinomycetales</taxon>
        <taxon>Actinomycetaceae</taxon>
        <taxon>Actinomyces</taxon>
    </lineage>
</organism>
<dbReference type="OrthoDB" id="129384at2"/>
<dbReference type="GO" id="GO:0010181">
    <property type="term" value="F:FMN binding"/>
    <property type="evidence" value="ECO:0007669"/>
    <property type="project" value="InterPro"/>
</dbReference>
<dbReference type="SUPFAM" id="SSF52218">
    <property type="entry name" value="Flavoproteins"/>
    <property type="match status" value="1"/>
</dbReference>
<sequence>MHILVTAASKHGATDEVADAIAKRIEASGITVDRLAPADVTSVADYDAVIVGSATYILQWMPEAHDFMERFKDQLPVGQVWAFSVGMNGVPKHSKQDGSRVGPLLTHVKCRELRTFPGRYKPSLLSLRERSVARLAGVVEGDFRDWEAIERWADEIVDALKG</sequence>
<accession>A0A929RSS3</accession>
<dbReference type="Proteomes" id="UP000759246">
    <property type="component" value="Unassembled WGS sequence"/>
</dbReference>
<dbReference type="EMBL" id="JABZGF010000369">
    <property type="protein sequence ID" value="MBF0967234.1"/>
    <property type="molecule type" value="Genomic_DNA"/>
</dbReference>
<dbReference type="InterPro" id="IPR026816">
    <property type="entry name" value="Flavodoxin_dom"/>
</dbReference>
<comment type="caution">
    <text evidence="2">The sequence shown here is derived from an EMBL/GenBank/DDBJ whole genome shotgun (WGS) entry which is preliminary data.</text>
</comment>
<dbReference type="RefSeq" id="WP_073983228.1">
    <property type="nucleotide sequence ID" value="NZ_CAUTSL010000042.1"/>
</dbReference>
<dbReference type="AlphaFoldDB" id="A0A929RSS3"/>
<dbReference type="InterPro" id="IPR008254">
    <property type="entry name" value="Flavodoxin/NO_synth"/>
</dbReference>
<proteinExistence type="predicted"/>
<evidence type="ECO:0000313" key="2">
    <source>
        <dbReference type="EMBL" id="MBF0967234.1"/>
    </source>
</evidence>
<dbReference type="Pfam" id="PF12724">
    <property type="entry name" value="Flavodoxin_5"/>
    <property type="match status" value="1"/>
</dbReference>
<feature type="domain" description="Flavodoxin-like" evidence="1">
    <location>
        <begin position="3"/>
        <end position="162"/>
    </location>
</feature>
<dbReference type="InterPro" id="IPR029039">
    <property type="entry name" value="Flavoprotein-like_sf"/>
</dbReference>
<name>A0A929RSS3_9ACTO</name>
<evidence type="ECO:0000259" key="1">
    <source>
        <dbReference type="PROSITE" id="PS50902"/>
    </source>
</evidence>
<reference evidence="2" key="1">
    <citation type="submission" date="2020-04" db="EMBL/GenBank/DDBJ databases">
        <title>Deep metagenomics examines the oral microbiome during advanced dental caries in children, revealing novel taxa and co-occurrences with host molecules.</title>
        <authorList>
            <person name="Baker J.L."/>
            <person name="Morton J.T."/>
            <person name="Dinis M."/>
            <person name="Alvarez R."/>
            <person name="Tran N.C."/>
            <person name="Knight R."/>
            <person name="Edlund A."/>
        </authorList>
    </citation>
    <scope>NUCLEOTIDE SEQUENCE</scope>
    <source>
        <strain evidence="2">JCVI_30_bin.13</strain>
    </source>
</reference>